<dbReference type="HAMAP" id="MF_01007">
    <property type="entry name" value="16SrRNA_methyltr_H"/>
    <property type="match status" value="1"/>
</dbReference>
<dbReference type="Gene3D" id="3.40.50.150">
    <property type="entry name" value="Vaccinia Virus protein VP39"/>
    <property type="match status" value="1"/>
</dbReference>
<feature type="binding site" evidence="6">
    <location>
        <begin position="34"/>
        <end position="36"/>
    </location>
    <ligand>
        <name>S-adenosyl-L-methionine</name>
        <dbReference type="ChEBI" id="CHEBI:59789"/>
    </ligand>
</feature>
<dbReference type="SUPFAM" id="SSF81799">
    <property type="entry name" value="Putative methyltransferase TM0872, insert domain"/>
    <property type="match status" value="1"/>
</dbReference>
<dbReference type="Gene3D" id="1.10.150.170">
    <property type="entry name" value="Putative methyltransferase TM0872, insert domain"/>
    <property type="match status" value="1"/>
</dbReference>
<keyword evidence="8" id="KW-1185">Reference proteome</keyword>
<comment type="function">
    <text evidence="6">Specifically methylates the N4 position of cytidine in position 1402 (C1402) of 16S rRNA.</text>
</comment>
<comment type="subcellular location">
    <subcellularLocation>
        <location evidence="6">Cytoplasm</location>
    </subcellularLocation>
</comment>
<feature type="binding site" evidence="6">
    <location>
        <position position="76"/>
    </location>
    <ligand>
        <name>S-adenosyl-L-methionine</name>
        <dbReference type="ChEBI" id="CHEBI:59789"/>
    </ligand>
</feature>
<protein>
    <recommendedName>
        <fullName evidence="6">Ribosomal RNA small subunit methyltransferase H</fullName>
        <ecNumber evidence="6">2.1.1.199</ecNumber>
    </recommendedName>
    <alternativeName>
        <fullName evidence="6">16S rRNA m(4)C1402 methyltransferase</fullName>
    </alternativeName>
    <alternativeName>
        <fullName evidence="6">rRNA (cytosine-N(4)-)-methyltransferase RsmH</fullName>
    </alternativeName>
</protein>
<dbReference type="InterPro" id="IPR002903">
    <property type="entry name" value="RsmH"/>
</dbReference>
<evidence type="ECO:0000313" key="8">
    <source>
        <dbReference type="Proteomes" id="UP000252733"/>
    </source>
</evidence>
<dbReference type="NCBIfam" id="TIGR00006">
    <property type="entry name" value="16S rRNA (cytosine(1402)-N(4))-methyltransferase RsmH"/>
    <property type="match status" value="1"/>
</dbReference>
<keyword evidence="2 6" id="KW-0698">rRNA processing</keyword>
<dbReference type="Pfam" id="PF01795">
    <property type="entry name" value="Methyltransf_5"/>
    <property type="match status" value="1"/>
</dbReference>
<keyword evidence="4 6" id="KW-0808">Transferase</keyword>
<evidence type="ECO:0000256" key="2">
    <source>
        <dbReference type="ARBA" id="ARBA00022552"/>
    </source>
</evidence>
<dbReference type="EMBL" id="QPIZ01000021">
    <property type="protein sequence ID" value="RCW30591.1"/>
    <property type="molecule type" value="Genomic_DNA"/>
</dbReference>
<evidence type="ECO:0000256" key="1">
    <source>
        <dbReference type="ARBA" id="ARBA00010396"/>
    </source>
</evidence>
<dbReference type="GO" id="GO:0071424">
    <property type="term" value="F:rRNA (cytosine-N4-)-methyltransferase activity"/>
    <property type="evidence" value="ECO:0007669"/>
    <property type="project" value="UniProtKB-UniRule"/>
</dbReference>
<evidence type="ECO:0000256" key="4">
    <source>
        <dbReference type="ARBA" id="ARBA00022679"/>
    </source>
</evidence>
<comment type="caution">
    <text evidence="7">The sequence shown here is derived from an EMBL/GenBank/DDBJ whole genome shotgun (WGS) entry which is preliminary data.</text>
</comment>
<dbReference type="GO" id="GO:0070475">
    <property type="term" value="P:rRNA base methylation"/>
    <property type="evidence" value="ECO:0007669"/>
    <property type="project" value="UniProtKB-UniRule"/>
</dbReference>
<dbReference type="RefSeq" id="WP_114437584.1">
    <property type="nucleotide sequence ID" value="NZ_QPIZ01000021.1"/>
</dbReference>
<dbReference type="PANTHER" id="PTHR11265:SF0">
    <property type="entry name" value="12S RRNA N4-METHYLCYTIDINE METHYLTRANSFERASE"/>
    <property type="match status" value="1"/>
</dbReference>
<dbReference type="Proteomes" id="UP000252733">
    <property type="component" value="Unassembled WGS sequence"/>
</dbReference>
<feature type="binding site" evidence="6">
    <location>
        <position position="97"/>
    </location>
    <ligand>
        <name>S-adenosyl-L-methionine</name>
        <dbReference type="ChEBI" id="CHEBI:59789"/>
    </ligand>
</feature>
<keyword evidence="5 6" id="KW-0949">S-adenosyl-L-methionine</keyword>
<evidence type="ECO:0000313" key="7">
    <source>
        <dbReference type="EMBL" id="RCW30591.1"/>
    </source>
</evidence>
<gene>
    <name evidence="6" type="primary">rsmH</name>
    <name evidence="7" type="ORF">DFO77_12127</name>
</gene>
<comment type="catalytic activity">
    <reaction evidence="6">
        <text>cytidine(1402) in 16S rRNA + S-adenosyl-L-methionine = N(4)-methylcytidine(1402) in 16S rRNA + S-adenosyl-L-homocysteine + H(+)</text>
        <dbReference type="Rhea" id="RHEA:42928"/>
        <dbReference type="Rhea" id="RHEA-COMP:10286"/>
        <dbReference type="Rhea" id="RHEA-COMP:10287"/>
        <dbReference type="ChEBI" id="CHEBI:15378"/>
        <dbReference type="ChEBI" id="CHEBI:57856"/>
        <dbReference type="ChEBI" id="CHEBI:59789"/>
        <dbReference type="ChEBI" id="CHEBI:74506"/>
        <dbReference type="ChEBI" id="CHEBI:82748"/>
        <dbReference type="EC" id="2.1.1.199"/>
    </reaction>
</comment>
<dbReference type="PANTHER" id="PTHR11265">
    <property type="entry name" value="S-ADENOSYL-METHYLTRANSFERASE MRAW"/>
    <property type="match status" value="1"/>
</dbReference>
<reference evidence="7 8" key="1">
    <citation type="submission" date="2018-07" db="EMBL/GenBank/DDBJ databases">
        <title>Freshwater and sediment microbial communities from various areas in North America, analyzing microbe dynamics in response to fracking.</title>
        <authorList>
            <person name="Lamendella R."/>
        </authorList>
    </citation>
    <scope>NUCLEOTIDE SEQUENCE [LARGE SCALE GENOMIC DNA]</scope>
    <source>
        <strain evidence="7 8">160A</strain>
    </source>
</reference>
<dbReference type="GO" id="GO:0005737">
    <property type="term" value="C:cytoplasm"/>
    <property type="evidence" value="ECO:0007669"/>
    <property type="project" value="UniProtKB-SubCell"/>
</dbReference>
<dbReference type="InterPro" id="IPR029063">
    <property type="entry name" value="SAM-dependent_MTases_sf"/>
</dbReference>
<keyword evidence="3 6" id="KW-0489">Methyltransferase</keyword>
<organism evidence="7 8">
    <name type="scientific">Marinilabilia salmonicolor</name>
    <dbReference type="NCBI Taxonomy" id="989"/>
    <lineage>
        <taxon>Bacteria</taxon>
        <taxon>Pseudomonadati</taxon>
        <taxon>Bacteroidota</taxon>
        <taxon>Bacteroidia</taxon>
        <taxon>Marinilabiliales</taxon>
        <taxon>Marinilabiliaceae</taxon>
        <taxon>Marinilabilia</taxon>
    </lineage>
</organism>
<dbReference type="PIRSF" id="PIRSF004486">
    <property type="entry name" value="MraW"/>
    <property type="match status" value="1"/>
</dbReference>
<dbReference type="AlphaFoldDB" id="A0A368UUP8"/>
<accession>A0A368UUP8</accession>
<evidence type="ECO:0000256" key="3">
    <source>
        <dbReference type="ARBA" id="ARBA00022603"/>
    </source>
</evidence>
<dbReference type="SUPFAM" id="SSF53335">
    <property type="entry name" value="S-adenosyl-L-methionine-dependent methyltransferases"/>
    <property type="match status" value="1"/>
</dbReference>
<sequence>MTTEYHIPVLLETSIEGLNVRPDGVYVDLTFGGGGHSREILKHLGADGRLIAFDQDADAWANAPDDERFTLVKHNFRYLQHFLEYLGIEKVDGVLGDLGVSSHHFDSPERGFSFRFEGALDMRMGPGIELTAADIVNGYSEEKLFSVFKLYGEVPSCGKLVRAILSARSKEPFRTTSDLRELAQTVAPRKDVNKYLAQVFQALRIEVNREMEVLEEVLMQMSQVIKPKGRLVVIAYHSLEDRMVKNFIRSGNFAKSQAETDLYGNRDVPFNAVTRKAVQAGEDEVKENPRARSAKLRIAEKL</sequence>
<evidence type="ECO:0000256" key="6">
    <source>
        <dbReference type="HAMAP-Rule" id="MF_01007"/>
    </source>
</evidence>
<proteinExistence type="inferred from homology"/>
<name>A0A368UUP8_9BACT</name>
<feature type="binding site" evidence="6">
    <location>
        <position position="54"/>
    </location>
    <ligand>
        <name>S-adenosyl-L-methionine</name>
        <dbReference type="ChEBI" id="CHEBI:59789"/>
    </ligand>
</feature>
<keyword evidence="6" id="KW-0963">Cytoplasm</keyword>
<feature type="binding site" evidence="6">
    <location>
        <position position="104"/>
    </location>
    <ligand>
        <name>S-adenosyl-L-methionine</name>
        <dbReference type="ChEBI" id="CHEBI:59789"/>
    </ligand>
</feature>
<evidence type="ECO:0000256" key="5">
    <source>
        <dbReference type="ARBA" id="ARBA00022691"/>
    </source>
</evidence>
<dbReference type="EC" id="2.1.1.199" evidence="6"/>
<dbReference type="InterPro" id="IPR023397">
    <property type="entry name" value="SAM-dep_MeTrfase_MraW_recog"/>
</dbReference>
<comment type="similarity">
    <text evidence="1 6">Belongs to the methyltransferase superfamily. RsmH family.</text>
</comment>